<dbReference type="InterPro" id="IPR023833">
    <property type="entry name" value="Signal_pept_SipW-depend-type"/>
</dbReference>
<keyword evidence="2" id="KW-1185">Reference proteome</keyword>
<dbReference type="NCBIfam" id="TIGR04088">
    <property type="entry name" value="cognate_SipW"/>
    <property type="match status" value="1"/>
</dbReference>
<dbReference type="InterPro" id="IPR024006">
    <property type="entry name" value="Alt_signal_exp_actinobact"/>
</dbReference>
<sequence>MNKLVKGSIAGAAGIALLLGGAGTFALWNSTVALPAHTITAGNLSLVNDLNGVWTKDGVAINPTSYRIVPGTTLEYNQTLTVNAVGDGLKANLTYSGLTATGNLDALITKTLAVSSASTNATVNGSTIAFTPGTAKVNVKITVSFPASATTGQNETLNLNAVTFTLTQTV</sequence>
<dbReference type="EMBL" id="JBHLTG010000012">
    <property type="protein sequence ID" value="MFC0682298.1"/>
    <property type="molecule type" value="Genomic_DNA"/>
</dbReference>
<dbReference type="Proteomes" id="UP001589896">
    <property type="component" value="Unassembled WGS sequence"/>
</dbReference>
<organism evidence="1 2">
    <name type="scientific">Lysobacter korlensis</name>
    <dbReference type="NCBI Taxonomy" id="553636"/>
    <lineage>
        <taxon>Bacteria</taxon>
        <taxon>Pseudomonadati</taxon>
        <taxon>Pseudomonadota</taxon>
        <taxon>Gammaproteobacteria</taxon>
        <taxon>Lysobacterales</taxon>
        <taxon>Lysobacteraceae</taxon>
        <taxon>Lysobacter</taxon>
    </lineage>
</organism>
<name>A0ABV6S2G2_9GAMM</name>
<proteinExistence type="predicted"/>
<dbReference type="NCBIfam" id="TIGR04089">
    <property type="entry name" value="exp_by_SipW_III"/>
    <property type="match status" value="1"/>
</dbReference>
<reference evidence="1 2" key="1">
    <citation type="submission" date="2024-09" db="EMBL/GenBank/DDBJ databases">
        <authorList>
            <person name="Sun Q."/>
            <person name="Mori K."/>
        </authorList>
    </citation>
    <scope>NUCLEOTIDE SEQUENCE [LARGE SCALE GENOMIC DNA]</scope>
    <source>
        <strain evidence="1 2">KCTC 23076</strain>
    </source>
</reference>
<evidence type="ECO:0000313" key="1">
    <source>
        <dbReference type="EMBL" id="MFC0682298.1"/>
    </source>
</evidence>
<evidence type="ECO:0000313" key="2">
    <source>
        <dbReference type="Proteomes" id="UP001589896"/>
    </source>
</evidence>
<gene>
    <name evidence="1" type="ORF">ACFFGH_31090</name>
</gene>
<protein>
    <submittedName>
        <fullName evidence="1">Alternate-type signal peptide domain-containing protein</fullName>
    </submittedName>
</protein>
<comment type="caution">
    <text evidence="1">The sequence shown here is derived from an EMBL/GenBank/DDBJ whole genome shotgun (WGS) entry which is preliminary data.</text>
</comment>
<accession>A0ABV6S2G2</accession>
<dbReference type="RefSeq" id="WP_386676191.1">
    <property type="nucleotide sequence ID" value="NZ_JBHLTG010000012.1"/>
</dbReference>